<accession>A0A5C4M2L2</accession>
<proteinExistence type="predicted"/>
<dbReference type="RefSeq" id="WP_139096204.1">
    <property type="nucleotide sequence ID" value="NZ_VDFW01000006.1"/>
</dbReference>
<gene>
    <name evidence="2" type="ORF">FG385_09115</name>
</gene>
<comment type="caution">
    <text evidence="2">The sequence shown here is derived from an EMBL/GenBank/DDBJ whole genome shotgun (WGS) entry which is preliminary data.</text>
</comment>
<evidence type="ECO:0000256" key="1">
    <source>
        <dbReference type="SAM" id="Phobius"/>
    </source>
</evidence>
<keyword evidence="1" id="KW-0472">Membrane</keyword>
<keyword evidence="3" id="KW-1185">Reference proteome</keyword>
<feature type="transmembrane region" description="Helical" evidence="1">
    <location>
        <begin position="6"/>
        <end position="25"/>
    </location>
</feature>
<sequence>MAVPIGNVLIYLAVCAVPPVVFWLGSKVPRLVDSIGERHRGRRPLPEGPPIERLAADLRRVHRVLEQLPPNSPELRRRATNQAYDALLAQACHAVGEQHWLDTVPEGLEREIERLRVEESLRRRGLAVPS</sequence>
<evidence type="ECO:0000313" key="2">
    <source>
        <dbReference type="EMBL" id="TNC27241.1"/>
    </source>
</evidence>
<dbReference type="OrthoDB" id="5198389at2"/>
<organism evidence="2 3">
    <name type="scientific">Amycolatopsis alkalitolerans</name>
    <dbReference type="NCBI Taxonomy" id="2547244"/>
    <lineage>
        <taxon>Bacteria</taxon>
        <taxon>Bacillati</taxon>
        <taxon>Actinomycetota</taxon>
        <taxon>Actinomycetes</taxon>
        <taxon>Pseudonocardiales</taxon>
        <taxon>Pseudonocardiaceae</taxon>
        <taxon>Amycolatopsis</taxon>
    </lineage>
</organism>
<reference evidence="2 3" key="1">
    <citation type="submission" date="2019-06" db="EMBL/GenBank/DDBJ databases">
        <title>Amycolatopsis alkalitolerans sp. nov., isolated from Gastrodia elata Blume.</title>
        <authorList>
            <person name="Narsing Rao M.P."/>
            <person name="Li W.J."/>
        </authorList>
    </citation>
    <scope>NUCLEOTIDE SEQUENCE [LARGE SCALE GENOMIC DNA]</scope>
    <source>
        <strain evidence="2 3">SYSUP0005</strain>
    </source>
</reference>
<name>A0A5C4M2L2_9PSEU</name>
<protein>
    <submittedName>
        <fullName evidence="2">Uncharacterized protein</fullName>
    </submittedName>
</protein>
<dbReference type="Proteomes" id="UP000305546">
    <property type="component" value="Unassembled WGS sequence"/>
</dbReference>
<keyword evidence="1" id="KW-0812">Transmembrane</keyword>
<dbReference type="EMBL" id="VDFW01000006">
    <property type="protein sequence ID" value="TNC27241.1"/>
    <property type="molecule type" value="Genomic_DNA"/>
</dbReference>
<evidence type="ECO:0000313" key="3">
    <source>
        <dbReference type="Proteomes" id="UP000305546"/>
    </source>
</evidence>
<dbReference type="AlphaFoldDB" id="A0A5C4M2L2"/>
<keyword evidence="1" id="KW-1133">Transmembrane helix</keyword>